<proteinExistence type="predicted"/>
<dbReference type="Proteomes" id="UP000887566">
    <property type="component" value="Unplaced"/>
</dbReference>
<protein>
    <submittedName>
        <fullName evidence="4">Secreted protein</fullName>
    </submittedName>
</protein>
<evidence type="ECO:0000256" key="2">
    <source>
        <dbReference type="SAM" id="SignalP"/>
    </source>
</evidence>
<feature type="signal peptide" evidence="2">
    <location>
        <begin position="1"/>
        <end position="29"/>
    </location>
</feature>
<dbReference type="WBParaSite" id="PSAMB.scaffold1866size27112.g15276.t1">
    <property type="protein sequence ID" value="PSAMB.scaffold1866size27112.g15276.t1"/>
    <property type="gene ID" value="PSAMB.scaffold1866size27112.g15276"/>
</dbReference>
<feature type="chain" id="PRO_5037433418" evidence="2">
    <location>
        <begin position="30"/>
        <end position="178"/>
    </location>
</feature>
<keyword evidence="3" id="KW-1185">Reference proteome</keyword>
<feature type="region of interest" description="Disordered" evidence="1">
    <location>
        <begin position="128"/>
        <end position="148"/>
    </location>
</feature>
<name>A0A914VE80_9BILA</name>
<organism evidence="3 4">
    <name type="scientific">Plectus sambesii</name>
    <dbReference type="NCBI Taxonomy" id="2011161"/>
    <lineage>
        <taxon>Eukaryota</taxon>
        <taxon>Metazoa</taxon>
        <taxon>Ecdysozoa</taxon>
        <taxon>Nematoda</taxon>
        <taxon>Chromadorea</taxon>
        <taxon>Plectida</taxon>
        <taxon>Plectina</taxon>
        <taxon>Plectoidea</taxon>
        <taxon>Plectidae</taxon>
        <taxon>Plectus</taxon>
    </lineage>
</organism>
<sequence>MLRSTVTTFVRTLSLLLLSSSCLLRVVDSLVFGGETRTEAGPRPIIASKLLLLLLAVSFGVDARAQWTDELMSGEWMGVVLVIGFGAVNFCARQSHPCWPRLCLAERGGACMALGSAPLWGRAQRRVTPDDTTVDDGQERPRSKVSLSGTRLGGTVRLPVVTMRHDARDAHSLMRRRT</sequence>
<dbReference type="PROSITE" id="PS51257">
    <property type="entry name" value="PROKAR_LIPOPROTEIN"/>
    <property type="match status" value="1"/>
</dbReference>
<evidence type="ECO:0000256" key="1">
    <source>
        <dbReference type="SAM" id="MobiDB-lite"/>
    </source>
</evidence>
<reference evidence="4" key="1">
    <citation type="submission" date="2022-11" db="UniProtKB">
        <authorList>
            <consortium name="WormBaseParasite"/>
        </authorList>
    </citation>
    <scope>IDENTIFICATION</scope>
</reference>
<dbReference type="AlphaFoldDB" id="A0A914VE80"/>
<accession>A0A914VE80</accession>
<keyword evidence="2" id="KW-0732">Signal</keyword>
<evidence type="ECO:0000313" key="4">
    <source>
        <dbReference type="WBParaSite" id="PSAMB.scaffold1866size27112.g15276.t1"/>
    </source>
</evidence>
<evidence type="ECO:0000313" key="3">
    <source>
        <dbReference type="Proteomes" id="UP000887566"/>
    </source>
</evidence>